<reference evidence="1 2" key="1">
    <citation type="submission" date="2024-08" db="EMBL/GenBank/DDBJ databases">
        <title>The draft genome of Apodemus speciosus.</title>
        <authorList>
            <person name="Nabeshima K."/>
            <person name="Suzuki S."/>
            <person name="Onuma M."/>
        </authorList>
    </citation>
    <scope>NUCLEOTIDE SEQUENCE [LARGE SCALE GENOMIC DNA]</scope>
    <source>
        <strain evidence="1">IB14-021</strain>
    </source>
</reference>
<dbReference type="InterPro" id="IPR041404">
    <property type="entry name" value="DUF5588"/>
</dbReference>
<accession>A0ABQ0FJF4</accession>
<organism evidence="1 2">
    <name type="scientific">Apodemus speciosus</name>
    <name type="common">Large Japanese field mouse</name>
    <dbReference type="NCBI Taxonomy" id="105296"/>
    <lineage>
        <taxon>Eukaryota</taxon>
        <taxon>Metazoa</taxon>
        <taxon>Chordata</taxon>
        <taxon>Craniata</taxon>
        <taxon>Vertebrata</taxon>
        <taxon>Euteleostomi</taxon>
        <taxon>Mammalia</taxon>
        <taxon>Eutheria</taxon>
        <taxon>Euarchontoglires</taxon>
        <taxon>Glires</taxon>
        <taxon>Rodentia</taxon>
        <taxon>Myomorpha</taxon>
        <taxon>Muroidea</taxon>
        <taxon>Muridae</taxon>
        <taxon>Murinae</taxon>
        <taxon>Apodemus</taxon>
    </lineage>
</organism>
<dbReference type="InterPro" id="IPR011990">
    <property type="entry name" value="TPR-like_helical_dom_sf"/>
</dbReference>
<proteinExistence type="predicted"/>
<dbReference type="EMBL" id="BAAFST010000015">
    <property type="protein sequence ID" value="GAB1299379.1"/>
    <property type="molecule type" value="Genomic_DNA"/>
</dbReference>
<evidence type="ECO:0000313" key="2">
    <source>
        <dbReference type="Proteomes" id="UP001623349"/>
    </source>
</evidence>
<dbReference type="Proteomes" id="UP001623349">
    <property type="component" value="Unassembled WGS sequence"/>
</dbReference>
<sequence>MTQSLCQDPVIIGKENEEIQCKIKWGGEYCRWFKIGTYQVNRLPSDPDFSRYSGEKYSSQLLTQRSQNLCWEVQLHARAMETGCWVLGGEFEDSVFEQRPERRPESPSPYGAKLCEPQWFYEETESSDDIEVLTLKKFRGDLAYRRQEYEKALQEYSSISEQLPSTNFAMKRDVREGQARCLAHLGRHEEALEVAADLESKATNTDHLTTVLCLHLAVFASLQSWEKTVLCLQKLISLHPLNPWSWCKLAEAYLNPGPDLPALGVSPQGQKSSVSSDKAVSPSFVHAGTGSLLSFPAPLPENALFSVEASGRNTQKAPKNMQNGLGRRREEAQMEARRKACASLIRARLLLQLAQPQQTSFALEKNLRTQQEISGKVKELNFSEDTLLLMEEAMGEDLVPEKIKEELHSEVKCMDPAALAASVVSSSKEFEDKWFRKIKDHFHPLGNQSQVEIQIMT</sequence>
<comment type="caution">
    <text evidence="1">The sequence shown here is derived from an EMBL/GenBank/DDBJ whole genome shotgun (WGS) entry which is preliminary data.</text>
</comment>
<evidence type="ECO:0000313" key="1">
    <source>
        <dbReference type="EMBL" id="GAB1299379.1"/>
    </source>
</evidence>
<gene>
    <name evidence="1" type="ORF">APTSU1_001461500</name>
</gene>
<protein>
    <submittedName>
        <fullName evidence="1">Predicted gene 29394</fullName>
    </submittedName>
</protein>
<dbReference type="PANTHER" id="PTHR31919:SF1">
    <property type="entry name" value="ZINC FINGERS AND HOMEOBOXES PROTEIN 1, ISOFORM 2"/>
    <property type="match status" value="1"/>
</dbReference>
<keyword evidence="2" id="KW-1185">Reference proteome</keyword>
<dbReference type="Gene3D" id="1.25.40.10">
    <property type="entry name" value="Tetratricopeptide repeat domain"/>
    <property type="match status" value="1"/>
</dbReference>
<name>A0ABQ0FJF4_APOSI</name>
<dbReference type="PANTHER" id="PTHR31919">
    <property type="entry name" value="ZINC FINGERS AND HOMEOBOXES PROTEIN 1, ISOFORM 2"/>
    <property type="match status" value="1"/>
</dbReference>
<dbReference type="SUPFAM" id="SSF48452">
    <property type="entry name" value="TPR-like"/>
    <property type="match status" value="1"/>
</dbReference>
<dbReference type="Pfam" id="PF17826">
    <property type="entry name" value="DUF5588"/>
    <property type="match status" value="1"/>
</dbReference>